<dbReference type="InterPro" id="IPR003594">
    <property type="entry name" value="HATPase_dom"/>
</dbReference>
<dbReference type="Gene3D" id="3.30.565.10">
    <property type="entry name" value="Histidine kinase-like ATPase, C-terminal domain"/>
    <property type="match status" value="1"/>
</dbReference>
<dbReference type="Proteomes" id="UP000002027">
    <property type="component" value="Chromosome 1"/>
</dbReference>
<reference evidence="14 15" key="2">
    <citation type="journal article" date="2010" name="Stand. Genomic Sci.">
        <title>Complete genome sequence of Desulfohalobium retbaense type strain (HR(100)).</title>
        <authorList>
            <person name="Spring S."/>
            <person name="Nolan M."/>
            <person name="Lapidus A."/>
            <person name="Glavina Del Rio T."/>
            <person name="Copeland A."/>
            <person name="Tice H."/>
            <person name="Cheng J.F."/>
            <person name="Lucas S."/>
            <person name="Land M."/>
            <person name="Chen F."/>
            <person name="Bruce D."/>
            <person name="Goodwin L."/>
            <person name="Pitluck S."/>
            <person name="Ivanova N."/>
            <person name="Mavromatis K."/>
            <person name="Mikhailova N."/>
            <person name="Pati A."/>
            <person name="Chen A."/>
            <person name="Palaniappan K."/>
            <person name="Hauser L."/>
            <person name="Chang Y.J."/>
            <person name="Jeffries C.D."/>
            <person name="Munk C."/>
            <person name="Kiss H."/>
            <person name="Chain P."/>
            <person name="Han C."/>
            <person name="Brettin T."/>
            <person name="Detter J.C."/>
            <person name="Schuler E."/>
            <person name="Goker M."/>
            <person name="Rohde M."/>
            <person name="Bristow J."/>
            <person name="Eisen J.A."/>
            <person name="Markowitz V."/>
            <person name="Hugenholtz P."/>
            <person name="Kyrpides N.C."/>
            <person name="Klenk H.P."/>
        </authorList>
    </citation>
    <scope>NUCLEOTIDE SEQUENCE [LARGE SCALE GENOMIC DNA]</scope>
    <source>
        <strain evidence="15">ATCC 49802 / DSM 20745 / S 6022</strain>
    </source>
</reference>
<evidence type="ECO:0000256" key="12">
    <source>
        <dbReference type="SAM" id="MobiDB-lite"/>
    </source>
</evidence>
<evidence type="ECO:0000256" key="6">
    <source>
        <dbReference type="ARBA" id="ARBA00022741"/>
    </source>
</evidence>
<keyword evidence="6" id="KW-0547">Nucleotide-binding</keyword>
<proteinExistence type="inferred from homology"/>
<dbReference type="SMART" id="SM00387">
    <property type="entry name" value="HATPase_c"/>
    <property type="match status" value="1"/>
</dbReference>
<dbReference type="PANTHER" id="PTHR45866:SF1">
    <property type="entry name" value="DNA GYRASE SUBUNIT B, MITOCHONDRIAL"/>
    <property type="match status" value="1"/>
</dbReference>
<comment type="similarity">
    <text evidence="3">Belongs to the type II topoisomerase GyrB family.</text>
</comment>
<dbReference type="PANTHER" id="PTHR45866">
    <property type="entry name" value="DNA GYRASE/TOPOISOMERASE SUBUNIT B"/>
    <property type="match status" value="1"/>
</dbReference>
<dbReference type="InterPro" id="IPR006171">
    <property type="entry name" value="TOPRIM_dom"/>
</dbReference>
<keyword evidence="9" id="KW-0799">Topoisomerase</keyword>
<dbReference type="InterPro" id="IPR002288">
    <property type="entry name" value="DNA_gyrase_B_C"/>
</dbReference>
<dbReference type="InterPro" id="IPR018522">
    <property type="entry name" value="TopoIIA_CS"/>
</dbReference>
<dbReference type="PROSITE" id="PS50880">
    <property type="entry name" value="TOPRIM"/>
    <property type="match status" value="1"/>
</dbReference>
<protein>
    <recommendedName>
        <fullName evidence="4">DNA topoisomerase (ATP-hydrolyzing)</fullName>
        <ecNumber evidence="4">5.6.2.2</ecNumber>
    </recommendedName>
</protein>
<dbReference type="Gene3D" id="3.30.230.10">
    <property type="match status" value="1"/>
</dbReference>
<dbReference type="AlphaFoldDB" id="D1C5K6"/>
<feature type="domain" description="Toprim" evidence="13">
    <location>
        <begin position="459"/>
        <end position="573"/>
    </location>
</feature>
<dbReference type="SUPFAM" id="SSF55874">
    <property type="entry name" value="ATPase domain of HSP90 chaperone/DNA topoisomerase II/histidine kinase"/>
    <property type="match status" value="1"/>
</dbReference>
<evidence type="ECO:0000256" key="3">
    <source>
        <dbReference type="ARBA" id="ARBA00010708"/>
    </source>
</evidence>
<reference evidence="15" key="1">
    <citation type="submission" date="2009-11" db="EMBL/GenBank/DDBJ databases">
        <title>The complete chromosome 1 of Sphaerobacter thermophilus DSM 20745.</title>
        <authorList>
            <person name="Lucas S."/>
            <person name="Copeland A."/>
            <person name="Lapidus A."/>
            <person name="Glavina del Rio T."/>
            <person name="Dalin E."/>
            <person name="Tice H."/>
            <person name="Bruce D."/>
            <person name="Goodwin L."/>
            <person name="Pitluck S."/>
            <person name="Kyrpides N."/>
            <person name="Mavromatis K."/>
            <person name="Ivanova N."/>
            <person name="Mikhailova N."/>
            <person name="LaButti K.M."/>
            <person name="Clum A."/>
            <person name="Sun H.I."/>
            <person name="Brettin T."/>
            <person name="Detter J.C."/>
            <person name="Han C."/>
            <person name="Larimer F."/>
            <person name="Land M."/>
            <person name="Hauser L."/>
            <person name="Markowitz V."/>
            <person name="Cheng J.F."/>
            <person name="Hugenholtz P."/>
            <person name="Woyke T."/>
            <person name="Wu D."/>
            <person name="Steenblock K."/>
            <person name="Schneider S."/>
            <person name="Pukall R."/>
            <person name="Goeker M."/>
            <person name="Klenk H.P."/>
            <person name="Eisen J.A."/>
        </authorList>
    </citation>
    <scope>NUCLEOTIDE SEQUENCE [LARGE SCALE GENOMIC DNA]</scope>
    <source>
        <strain evidence="15">ATCC 49802 / DSM 20745 / S 6022</strain>
    </source>
</reference>
<dbReference type="Pfam" id="PF00986">
    <property type="entry name" value="DNA_gyraseB_C"/>
    <property type="match status" value="1"/>
</dbReference>
<evidence type="ECO:0000256" key="2">
    <source>
        <dbReference type="ARBA" id="ARBA00001946"/>
    </source>
</evidence>
<dbReference type="InterPro" id="IPR000565">
    <property type="entry name" value="Topo_IIA_B"/>
</dbReference>
<dbReference type="EC" id="5.6.2.2" evidence="4"/>
<dbReference type="InterPro" id="IPR013506">
    <property type="entry name" value="Topo_IIA_bsu_dom2"/>
</dbReference>
<keyword evidence="10" id="KW-0238">DNA-binding</keyword>
<feature type="region of interest" description="Disordered" evidence="12">
    <location>
        <begin position="1"/>
        <end position="30"/>
    </location>
</feature>
<comment type="catalytic activity">
    <reaction evidence="1">
        <text>ATP-dependent breakage, passage and rejoining of double-stranded DNA.</text>
        <dbReference type="EC" id="5.6.2.2"/>
    </reaction>
</comment>
<evidence type="ECO:0000256" key="8">
    <source>
        <dbReference type="ARBA" id="ARBA00022842"/>
    </source>
</evidence>
<evidence type="ECO:0000313" key="15">
    <source>
        <dbReference type="Proteomes" id="UP000002027"/>
    </source>
</evidence>
<evidence type="ECO:0000256" key="5">
    <source>
        <dbReference type="ARBA" id="ARBA00022723"/>
    </source>
</evidence>
<dbReference type="SUPFAM" id="SSF54211">
    <property type="entry name" value="Ribosomal protein S5 domain 2-like"/>
    <property type="match status" value="1"/>
</dbReference>
<dbReference type="SMART" id="SM00433">
    <property type="entry name" value="TOP2c"/>
    <property type="match status" value="1"/>
</dbReference>
<dbReference type="InterPro" id="IPR013759">
    <property type="entry name" value="Topo_IIA_B_C"/>
</dbReference>
<name>D1C5K6_SPHTD</name>
<keyword evidence="8" id="KW-0460">Magnesium</keyword>
<dbReference type="PRINTS" id="PR00418">
    <property type="entry name" value="TPI2FAMILY"/>
</dbReference>
<evidence type="ECO:0000259" key="13">
    <source>
        <dbReference type="PROSITE" id="PS50880"/>
    </source>
</evidence>
<dbReference type="Pfam" id="PF01751">
    <property type="entry name" value="Toprim"/>
    <property type="match status" value="1"/>
</dbReference>
<keyword evidence="11 14" id="KW-0413">Isomerase</keyword>
<keyword evidence="5" id="KW-0479">Metal-binding</keyword>
<dbReference type="InterPro" id="IPR001241">
    <property type="entry name" value="Topo_IIA"/>
</dbReference>
<organism evidence="14 15">
    <name type="scientific">Sphaerobacter thermophilus (strain ATCC 49802 / DSM 20745 / KCCM 41009 / NCIMB 13125 / S 6022)</name>
    <dbReference type="NCBI Taxonomy" id="479434"/>
    <lineage>
        <taxon>Bacteria</taxon>
        <taxon>Pseudomonadati</taxon>
        <taxon>Thermomicrobiota</taxon>
        <taxon>Thermomicrobia</taxon>
        <taxon>Sphaerobacterales</taxon>
        <taxon>Sphaerobacterineae</taxon>
        <taxon>Sphaerobacteraceae</taxon>
        <taxon>Sphaerobacter</taxon>
    </lineage>
</organism>
<sequence length="674" mass="75402">MAEAKTTRRTRSGAARTAAPAAAAERTERAGRGYSGADIRVLEGIEAIRTRPGMYIGSTGTTGLHHLIWEALDNATDEAIAGYGKNIWVEIDRDGWVTVRDEARGIPFDPKEINGKTLPTATVIMTVPHSGGKFEQGAYKTAGGLHGVGATVINALSERLELTIWRDGQQFFQTFTRGVPGKHTITPCDPKRTGTQLRWLFDREIFADPAVGYQRDVVESRLRAAAYLNRGIAYHLRIWDDDAGEMVEQTFHSERGLVDYVEELRPRDKESQPLFKEVVAIAETRDDVVIEVAVQPNRGERTRVVSFANGVRTIEGGTHESGFQAALTKVLNDQAIRLGVTKKREFDADLIREGLVAIVSVKLTNPQFEGQTKNRLTNSGVDGIVRSVVGDALTRWMEANESAAREWVRTLEQRRKARDAAKAAARLVMTGKSRRNGALLDAAISDKFIPCNTKDPERAELYLVEGDSAGGSASQGRFSDFQAILKLSGKPLNVARANIERVAKNEEIRTLLQVIGTGSRQAFDISRLRFHKIIIMTDADVDGMHIQALLLTLFLQELPQLIERGHIYLAAPPLYSVRQNGKVTWLRDDEALREWMKGRKGPFELKRYKGLGEMNPRELRETTMDPERRRLRRVTLEDAALAERMVYELMEDTNAEGRRTFLAQRARKYQEIDV</sequence>
<dbReference type="KEGG" id="sti:Sthe_0083"/>
<evidence type="ECO:0000256" key="4">
    <source>
        <dbReference type="ARBA" id="ARBA00012895"/>
    </source>
</evidence>
<dbReference type="STRING" id="479434.Sthe_0083"/>
<evidence type="ECO:0000313" key="14">
    <source>
        <dbReference type="EMBL" id="ACZ37522.1"/>
    </source>
</evidence>
<dbReference type="PRINTS" id="PR01159">
    <property type="entry name" value="DNAGYRASEB"/>
</dbReference>
<dbReference type="InParanoid" id="D1C5K6"/>
<dbReference type="GO" id="GO:0006265">
    <property type="term" value="P:DNA topological change"/>
    <property type="evidence" value="ECO:0007669"/>
    <property type="project" value="InterPro"/>
</dbReference>
<dbReference type="GO" id="GO:0005524">
    <property type="term" value="F:ATP binding"/>
    <property type="evidence" value="ECO:0007669"/>
    <property type="project" value="UniProtKB-KW"/>
</dbReference>
<dbReference type="GO" id="GO:0003677">
    <property type="term" value="F:DNA binding"/>
    <property type="evidence" value="ECO:0007669"/>
    <property type="project" value="UniProtKB-KW"/>
</dbReference>
<evidence type="ECO:0000256" key="7">
    <source>
        <dbReference type="ARBA" id="ARBA00022840"/>
    </source>
</evidence>
<evidence type="ECO:0000256" key="10">
    <source>
        <dbReference type="ARBA" id="ARBA00023125"/>
    </source>
</evidence>
<dbReference type="Pfam" id="PF00204">
    <property type="entry name" value="DNA_gyraseB"/>
    <property type="match status" value="1"/>
</dbReference>
<gene>
    <name evidence="14" type="ordered locus">Sthe_0083</name>
</gene>
<dbReference type="GO" id="GO:0046872">
    <property type="term" value="F:metal ion binding"/>
    <property type="evidence" value="ECO:0007669"/>
    <property type="project" value="UniProtKB-KW"/>
</dbReference>
<dbReference type="HOGENOM" id="CLU_006146_4_1_0"/>
<dbReference type="Pfam" id="PF02518">
    <property type="entry name" value="HATPase_c"/>
    <property type="match status" value="1"/>
</dbReference>
<dbReference type="EMBL" id="CP001823">
    <property type="protein sequence ID" value="ACZ37522.1"/>
    <property type="molecule type" value="Genomic_DNA"/>
</dbReference>
<dbReference type="PROSITE" id="PS00177">
    <property type="entry name" value="TOPOISOMERASE_II"/>
    <property type="match status" value="1"/>
</dbReference>
<dbReference type="InterPro" id="IPR013760">
    <property type="entry name" value="Topo_IIA-like_dom_sf"/>
</dbReference>
<dbReference type="GO" id="GO:0003918">
    <property type="term" value="F:DNA topoisomerase type II (double strand cut, ATP-hydrolyzing) activity"/>
    <property type="evidence" value="ECO:0007669"/>
    <property type="project" value="UniProtKB-EC"/>
</dbReference>
<evidence type="ECO:0000256" key="9">
    <source>
        <dbReference type="ARBA" id="ARBA00023029"/>
    </source>
</evidence>
<keyword evidence="7" id="KW-0067">ATP-binding</keyword>
<comment type="cofactor">
    <cofactor evidence="2">
        <name>Mg(2+)</name>
        <dbReference type="ChEBI" id="CHEBI:18420"/>
    </cofactor>
</comment>
<feature type="compositionally biased region" description="Low complexity" evidence="12">
    <location>
        <begin position="12"/>
        <end position="24"/>
    </location>
</feature>
<accession>D1C5K6</accession>
<dbReference type="Gene3D" id="3.40.50.670">
    <property type="match status" value="1"/>
</dbReference>
<dbReference type="CDD" id="cd00822">
    <property type="entry name" value="TopoII_Trans_DNA_gyrase"/>
    <property type="match status" value="1"/>
</dbReference>
<dbReference type="InterPro" id="IPR014721">
    <property type="entry name" value="Ribsml_uS5_D2-typ_fold_subgr"/>
</dbReference>
<dbReference type="OrthoDB" id="9802808at2"/>
<evidence type="ECO:0000256" key="1">
    <source>
        <dbReference type="ARBA" id="ARBA00000185"/>
    </source>
</evidence>
<dbReference type="SUPFAM" id="SSF56719">
    <property type="entry name" value="Type II DNA topoisomerase"/>
    <property type="match status" value="1"/>
</dbReference>
<dbReference type="InterPro" id="IPR036890">
    <property type="entry name" value="HATPase_C_sf"/>
</dbReference>
<evidence type="ECO:0000256" key="11">
    <source>
        <dbReference type="ARBA" id="ARBA00023235"/>
    </source>
</evidence>
<dbReference type="InterPro" id="IPR020568">
    <property type="entry name" value="Ribosomal_Su5_D2-typ_SF"/>
</dbReference>
<keyword evidence="15" id="KW-1185">Reference proteome</keyword>
<dbReference type="RefSeq" id="WP_012870571.1">
    <property type="nucleotide sequence ID" value="NC_013523.1"/>
</dbReference>
<dbReference type="eggNOG" id="COG0187">
    <property type="taxonomic scope" value="Bacteria"/>
</dbReference>